<evidence type="ECO:0000313" key="2">
    <source>
        <dbReference type="Proteomes" id="UP001365542"/>
    </source>
</evidence>
<name>A0AAV9XNT7_9PEZI</name>
<gene>
    <name evidence="1" type="ORF">TWF694_006533</name>
</gene>
<organism evidence="1 2">
    <name type="scientific">Orbilia ellipsospora</name>
    <dbReference type="NCBI Taxonomy" id="2528407"/>
    <lineage>
        <taxon>Eukaryota</taxon>
        <taxon>Fungi</taxon>
        <taxon>Dikarya</taxon>
        <taxon>Ascomycota</taxon>
        <taxon>Pezizomycotina</taxon>
        <taxon>Orbiliomycetes</taxon>
        <taxon>Orbiliales</taxon>
        <taxon>Orbiliaceae</taxon>
        <taxon>Orbilia</taxon>
    </lineage>
</organism>
<dbReference type="EMBL" id="JAVHJO010000002">
    <property type="protein sequence ID" value="KAK6542587.1"/>
    <property type="molecule type" value="Genomic_DNA"/>
</dbReference>
<reference evidence="1 2" key="1">
    <citation type="submission" date="2019-10" db="EMBL/GenBank/DDBJ databases">
        <authorList>
            <person name="Palmer J.M."/>
        </authorList>
    </citation>
    <scope>NUCLEOTIDE SEQUENCE [LARGE SCALE GENOMIC DNA]</scope>
    <source>
        <strain evidence="1 2">TWF694</strain>
    </source>
</reference>
<protein>
    <recommendedName>
        <fullName evidence="3">F-box domain-containing protein</fullName>
    </recommendedName>
</protein>
<evidence type="ECO:0008006" key="3">
    <source>
        <dbReference type="Google" id="ProtNLM"/>
    </source>
</evidence>
<comment type="caution">
    <text evidence="1">The sequence shown here is derived from an EMBL/GenBank/DDBJ whole genome shotgun (WGS) entry which is preliminary data.</text>
</comment>
<evidence type="ECO:0000313" key="1">
    <source>
        <dbReference type="EMBL" id="KAK6542587.1"/>
    </source>
</evidence>
<proteinExistence type="predicted"/>
<keyword evidence="2" id="KW-1185">Reference proteome</keyword>
<sequence>MSLLDFPNEILRQIIQSILDISKQEDIANDDNYSTSSIYSTQCIQLILTCQRFYDLVVPYLYANCEVAAGYGGGSSRDRRLVYVRFLNRDCYRDRFEGIEKHSRCVKNLKITRESVPNEYYREVPKDLTATEIDSKKLIDLLPHFKNLQKLELDRSIFEHVVHGAILAKTSALLAPISVYLNAARTALNHCLGLKELILMITYNPEDLERLENEWKMDDVTRHKSSLERLKVFLRSQGFKKTRKLVGGFITEVVGRTCVGEVDQVRSLWLGYGTEEITRYSAGFEEHDSDSENEGGERGWDVPQDTMKNGWVWEFPAATELCLFVEEVSEHHFRHKFTFNGERVTKLEMKWEQQYNTDPYDSTETYLKCFPNLEVVSLKGPLNLQWLETVIAMEPQLKTLKKLGVEFYSYEIEEIREFMEKYTRKNGGQLEAVNPKEGWAEMTIGFS</sequence>
<dbReference type="Proteomes" id="UP001365542">
    <property type="component" value="Unassembled WGS sequence"/>
</dbReference>
<accession>A0AAV9XNT7</accession>
<dbReference type="AlphaFoldDB" id="A0AAV9XNT7"/>